<evidence type="ECO:0008006" key="3">
    <source>
        <dbReference type="Google" id="ProtNLM"/>
    </source>
</evidence>
<evidence type="ECO:0000313" key="2">
    <source>
        <dbReference type="Proteomes" id="UP001597414"/>
    </source>
</evidence>
<dbReference type="Gene3D" id="2.60.40.10">
    <property type="entry name" value="Immunoglobulins"/>
    <property type="match status" value="1"/>
</dbReference>
<evidence type="ECO:0000313" key="1">
    <source>
        <dbReference type="EMBL" id="MFD2200822.1"/>
    </source>
</evidence>
<name>A0ABW5B419_9BACT</name>
<comment type="caution">
    <text evidence="1">The sequence shown here is derived from an EMBL/GenBank/DDBJ whole genome shotgun (WGS) entry which is preliminary data.</text>
</comment>
<dbReference type="RefSeq" id="WP_380800691.1">
    <property type="nucleotide sequence ID" value="NZ_JBHUIV010000010.1"/>
</dbReference>
<gene>
    <name evidence="1" type="ORF">ACFSKV_04540</name>
</gene>
<reference evidence="2" key="1">
    <citation type="journal article" date="2019" name="Int. J. Syst. Evol. Microbiol.">
        <title>The Global Catalogue of Microorganisms (GCM) 10K type strain sequencing project: providing services to taxonomists for standard genome sequencing and annotation.</title>
        <authorList>
            <consortium name="The Broad Institute Genomics Platform"/>
            <consortium name="The Broad Institute Genome Sequencing Center for Infectious Disease"/>
            <person name="Wu L."/>
            <person name="Ma J."/>
        </authorList>
    </citation>
    <scope>NUCLEOTIDE SEQUENCE [LARGE SCALE GENOMIC DNA]</scope>
    <source>
        <strain evidence="2">KCTC 19812</strain>
    </source>
</reference>
<dbReference type="EMBL" id="JBHUIV010000010">
    <property type="protein sequence ID" value="MFD2200822.1"/>
    <property type="molecule type" value="Genomic_DNA"/>
</dbReference>
<keyword evidence="2" id="KW-1185">Reference proteome</keyword>
<dbReference type="Proteomes" id="UP001597414">
    <property type="component" value="Unassembled WGS sequence"/>
</dbReference>
<sequence length="659" mass="73588">MKKLILFYLSIIIVLSLNGCHEEISFPIIESITAIAGEDQEVWLNSEVLLYGSSEGATDPVEFYWSFRSKPEESTTEIVNPHQADASFNPDKVGEYILELKASKGELFDLDELKVIVHFKDNEGPNEPGNGNSLFSDIDQDLVLEDVHEDPAIPDYIVSAEIAVNAKLTIKPGVVIQFEENTGLKINPLGSINAKGTINNRIFFTGKEKIKGFWKGILIYSNSEENVLENVSISFGGSESFQEMPFIKGNLILQGDQISASAINLKNSTISESGGYGLYLAGKSYFNVFENNNFSNNLLAAAYVPAGQLHKLNFHSRFNDNNGFNGIETGGELDHYEAIQWTAFNDRSAYLVSSDLIIKSGLKIMEGAIFEMIANKMIQIEGNGYLDATGSEVNRVVFTARDKTLNGFWKGIHFNSLSLNNKLIRTEVSYAGSTKFSGFDKKGNVLVSGRLLTRDSRFHHGLGYGVVAQQPNLINSDVATSNIFSDFSEGFAYPEVLNNPEPPSIVGDWVDWWSLNEEYYTVDTKLYDKTNNIWFKGGADPWNMTAQQGFGLKVSESGKFIWTIAERHHFDPGCISYSAEFITGTIQVTNSLLTFSQDFWKSKFENSCAPDQNVDEQITPGNIPIKYEINRVFNPNSGKVFWELKFTNPDNSTFSYFRL</sequence>
<dbReference type="InterPro" id="IPR013783">
    <property type="entry name" value="Ig-like_fold"/>
</dbReference>
<organism evidence="1 2">
    <name type="scientific">Shivajiella indica</name>
    <dbReference type="NCBI Taxonomy" id="872115"/>
    <lineage>
        <taxon>Bacteria</taxon>
        <taxon>Pseudomonadati</taxon>
        <taxon>Bacteroidota</taxon>
        <taxon>Cytophagia</taxon>
        <taxon>Cytophagales</taxon>
        <taxon>Cyclobacteriaceae</taxon>
        <taxon>Shivajiella</taxon>
    </lineage>
</organism>
<protein>
    <recommendedName>
        <fullName evidence="3">Right-handed parallel beta-helix repeat-containing protein</fullName>
    </recommendedName>
</protein>
<proteinExistence type="predicted"/>
<accession>A0ABW5B419</accession>